<dbReference type="EMBL" id="JBHSFY010000005">
    <property type="protein sequence ID" value="MFC4477424.1"/>
    <property type="molecule type" value="Genomic_DNA"/>
</dbReference>
<comment type="caution">
    <text evidence="1">The sequence shown here is derived from an EMBL/GenBank/DDBJ whole genome shotgun (WGS) entry which is preliminary data.</text>
</comment>
<gene>
    <name evidence="1" type="ORF">ACFO3N_10160</name>
</gene>
<evidence type="ECO:0000313" key="2">
    <source>
        <dbReference type="Proteomes" id="UP001596003"/>
    </source>
</evidence>
<organism evidence="1 2">
    <name type="scientific">Flavobacterium chungangensis</name>
    <dbReference type="NCBI Taxonomy" id="2708132"/>
    <lineage>
        <taxon>Bacteria</taxon>
        <taxon>Pseudomonadati</taxon>
        <taxon>Bacteroidota</taxon>
        <taxon>Flavobacteriia</taxon>
        <taxon>Flavobacteriales</taxon>
        <taxon>Flavobacteriaceae</taxon>
        <taxon>Flavobacterium</taxon>
    </lineage>
</organism>
<keyword evidence="2" id="KW-1185">Reference proteome</keyword>
<dbReference type="Proteomes" id="UP001596003">
    <property type="component" value="Unassembled WGS sequence"/>
</dbReference>
<reference evidence="2" key="1">
    <citation type="journal article" date="2019" name="Int. J. Syst. Evol. Microbiol.">
        <title>The Global Catalogue of Microorganisms (GCM) 10K type strain sequencing project: providing services to taxonomists for standard genome sequencing and annotation.</title>
        <authorList>
            <consortium name="The Broad Institute Genomics Platform"/>
            <consortium name="The Broad Institute Genome Sequencing Center for Infectious Disease"/>
            <person name="Wu L."/>
            <person name="Ma J."/>
        </authorList>
    </citation>
    <scope>NUCLEOTIDE SEQUENCE [LARGE SCALE GENOMIC DNA]</scope>
    <source>
        <strain evidence="2">NBRC 103627</strain>
    </source>
</reference>
<name>A0ABV8ZDD0_9FLAO</name>
<proteinExistence type="predicted"/>
<dbReference type="RefSeq" id="WP_379797418.1">
    <property type="nucleotide sequence ID" value="NZ_JBHSFY010000005.1"/>
</dbReference>
<protein>
    <submittedName>
        <fullName evidence="1">Uncharacterized protein</fullName>
    </submittedName>
</protein>
<accession>A0ABV8ZDD0</accession>
<evidence type="ECO:0000313" key="1">
    <source>
        <dbReference type="EMBL" id="MFC4477424.1"/>
    </source>
</evidence>
<sequence>MSGKNEDFIFNTTYKNNVMNIELPGFQPKENALFELIITDENEIIWQGQVSYLQ</sequence>